<keyword evidence="1" id="KW-0812">Transmembrane</keyword>
<keyword evidence="1" id="KW-0472">Membrane</keyword>
<reference evidence="2" key="1">
    <citation type="journal article" date="2015" name="Nature">
        <title>Complex archaea that bridge the gap between prokaryotes and eukaryotes.</title>
        <authorList>
            <person name="Spang A."/>
            <person name="Saw J.H."/>
            <person name="Jorgensen S.L."/>
            <person name="Zaremba-Niedzwiedzka K."/>
            <person name="Martijn J."/>
            <person name="Lind A.E."/>
            <person name="van Eijk R."/>
            <person name="Schleper C."/>
            <person name="Guy L."/>
            <person name="Ettema T.J."/>
        </authorList>
    </citation>
    <scope>NUCLEOTIDE SEQUENCE</scope>
</reference>
<protein>
    <submittedName>
        <fullName evidence="2">Uncharacterized protein</fullName>
    </submittedName>
</protein>
<organism evidence="2">
    <name type="scientific">marine sediment metagenome</name>
    <dbReference type="NCBI Taxonomy" id="412755"/>
    <lineage>
        <taxon>unclassified sequences</taxon>
        <taxon>metagenomes</taxon>
        <taxon>ecological metagenomes</taxon>
    </lineage>
</organism>
<gene>
    <name evidence="2" type="ORF">LCGC14_1155070</name>
</gene>
<proteinExistence type="predicted"/>
<keyword evidence="1" id="KW-1133">Transmembrane helix</keyword>
<evidence type="ECO:0000313" key="2">
    <source>
        <dbReference type="EMBL" id="KKM98717.1"/>
    </source>
</evidence>
<evidence type="ECO:0000256" key="1">
    <source>
        <dbReference type="SAM" id="Phobius"/>
    </source>
</evidence>
<sequence>MEQELSPGVKILNGFLKIMVACLVFILVAIPVALLLDLIGIF</sequence>
<name>A0A0F9PZT8_9ZZZZ</name>
<dbReference type="AlphaFoldDB" id="A0A0F9PZT8"/>
<dbReference type="EMBL" id="LAZR01005587">
    <property type="protein sequence ID" value="KKM98717.1"/>
    <property type="molecule type" value="Genomic_DNA"/>
</dbReference>
<accession>A0A0F9PZT8</accession>
<feature type="transmembrane region" description="Helical" evidence="1">
    <location>
        <begin position="15"/>
        <end position="36"/>
    </location>
</feature>
<comment type="caution">
    <text evidence="2">The sequence shown here is derived from an EMBL/GenBank/DDBJ whole genome shotgun (WGS) entry which is preliminary data.</text>
</comment>